<keyword evidence="6 9" id="KW-1133">Transmembrane helix</keyword>
<evidence type="ECO:0000256" key="7">
    <source>
        <dbReference type="ARBA" id="ARBA00023136"/>
    </source>
</evidence>
<evidence type="ECO:0000313" key="11">
    <source>
        <dbReference type="Proteomes" id="UP000294835"/>
    </source>
</evidence>
<evidence type="ECO:0000313" key="10">
    <source>
        <dbReference type="EMBL" id="TCP44001.1"/>
    </source>
</evidence>
<dbReference type="PANTHER" id="PTHR39342">
    <property type="entry name" value="UPF0283 MEMBRANE PROTEIN YCJF"/>
    <property type="match status" value="1"/>
</dbReference>
<evidence type="ECO:0000256" key="1">
    <source>
        <dbReference type="ARBA" id="ARBA00004429"/>
    </source>
</evidence>
<name>A0A4R2QAS7_9RHOB</name>
<comment type="subcellular location">
    <subcellularLocation>
        <location evidence="1">Cell inner membrane</location>
        <topology evidence="1">Multi-pass membrane protein</topology>
    </subcellularLocation>
</comment>
<keyword evidence="3" id="KW-1003">Cell membrane</keyword>
<protein>
    <submittedName>
        <fullName evidence="10">Putative membrane protein</fullName>
    </submittedName>
</protein>
<organism evidence="10 11">
    <name type="scientific">Rhodovulum marinum</name>
    <dbReference type="NCBI Taxonomy" id="320662"/>
    <lineage>
        <taxon>Bacteria</taxon>
        <taxon>Pseudomonadati</taxon>
        <taxon>Pseudomonadota</taxon>
        <taxon>Alphaproteobacteria</taxon>
        <taxon>Rhodobacterales</taxon>
        <taxon>Paracoccaceae</taxon>
        <taxon>Rhodovulum</taxon>
    </lineage>
</organism>
<dbReference type="InterPro" id="IPR021147">
    <property type="entry name" value="DUF697"/>
</dbReference>
<dbReference type="Pfam" id="PF05128">
    <property type="entry name" value="DUF697"/>
    <property type="match status" value="1"/>
</dbReference>
<evidence type="ECO:0000256" key="5">
    <source>
        <dbReference type="ARBA" id="ARBA00022692"/>
    </source>
</evidence>
<feature type="compositionally biased region" description="Pro residues" evidence="8">
    <location>
        <begin position="143"/>
        <end position="157"/>
    </location>
</feature>
<feature type="compositionally biased region" description="Low complexity" evidence="8">
    <location>
        <begin position="42"/>
        <end position="58"/>
    </location>
</feature>
<evidence type="ECO:0000256" key="3">
    <source>
        <dbReference type="ARBA" id="ARBA00022475"/>
    </source>
</evidence>
<feature type="transmembrane region" description="Helical" evidence="9">
    <location>
        <begin position="178"/>
        <end position="196"/>
    </location>
</feature>
<feature type="transmembrane region" description="Helical" evidence="9">
    <location>
        <begin position="208"/>
        <end position="229"/>
    </location>
</feature>
<dbReference type="EMBL" id="SLXP01000001">
    <property type="protein sequence ID" value="TCP44001.1"/>
    <property type="molecule type" value="Genomic_DNA"/>
</dbReference>
<dbReference type="PANTHER" id="PTHR39342:SF1">
    <property type="entry name" value="UPF0283 MEMBRANE PROTEIN YCJF"/>
    <property type="match status" value="1"/>
</dbReference>
<feature type="compositionally biased region" description="Gly residues" evidence="8">
    <location>
        <begin position="10"/>
        <end position="23"/>
    </location>
</feature>
<dbReference type="GO" id="GO:0005886">
    <property type="term" value="C:plasma membrane"/>
    <property type="evidence" value="ECO:0007669"/>
    <property type="project" value="UniProtKB-SubCell"/>
</dbReference>
<keyword evidence="7 9" id="KW-0472">Membrane</keyword>
<reference evidence="10 11" key="1">
    <citation type="submission" date="2019-03" db="EMBL/GenBank/DDBJ databases">
        <title>Genomic Encyclopedia of Type Strains, Phase IV (KMG-IV): sequencing the most valuable type-strain genomes for metagenomic binning, comparative biology and taxonomic classification.</title>
        <authorList>
            <person name="Goeker M."/>
        </authorList>
    </citation>
    <scope>NUCLEOTIDE SEQUENCE [LARGE SCALE GENOMIC DNA]</scope>
    <source>
        <strain evidence="10 11">DSM 18063</strain>
    </source>
</reference>
<keyword evidence="4" id="KW-0997">Cell inner membrane</keyword>
<feature type="compositionally biased region" description="Basic and acidic residues" evidence="8">
    <location>
        <begin position="59"/>
        <end position="110"/>
    </location>
</feature>
<comment type="caution">
    <text evidence="10">The sequence shown here is derived from an EMBL/GenBank/DDBJ whole genome shotgun (WGS) entry which is preliminary data.</text>
</comment>
<gene>
    <name evidence="10" type="ORF">EV662_10186</name>
</gene>
<comment type="similarity">
    <text evidence="2">Belongs to the UPF0283 family.</text>
</comment>
<keyword evidence="11" id="KW-1185">Reference proteome</keyword>
<evidence type="ECO:0000256" key="4">
    <source>
        <dbReference type="ARBA" id="ARBA00022519"/>
    </source>
</evidence>
<evidence type="ECO:0000256" key="9">
    <source>
        <dbReference type="SAM" id="Phobius"/>
    </source>
</evidence>
<dbReference type="InterPro" id="IPR006507">
    <property type="entry name" value="UPF0283"/>
</dbReference>
<accession>A0A4R2QAS7</accession>
<evidence type="ECO:0000256" key="6">
    <source>
        <dbReference type="ARBA" id="ARBA00022989"/>
    </source>
</evidence>
<feature type="region of interest" description="Disordered" evidence="8">
    <location>
        <begin position="1"/>
        <end position="158"/>
    </location>
</feature>
<dbReference type="AlphaFoldDB" id="A0A4R2QAS7"/>
<feature type="compositionally biased region" description="Basic and acidic residues" evidence="8">
    <location>
        <begin position="26"/>
        <end position="41"/>
    </location>
</feature>
<evidence type="ECO:0000256" key="2">
    <source>
        <dbReference type="ARBA" id="ARBA00008255"/>
    </source>
</evidence>
<sequence>MTRRPVLFDLGGGGEKPAEGGAGPDDPGREAREKAAERAAAERAAAAQAAAEKAAQEQAARERAEAARERAERERVEAEQAAREQAERQAAERERMDREQAEREQAERRAAARAQAAEGARAKPARAPRLFEETAAAPLSPAEAPPVPDPEAPPPPQGRAMQTVALLAARRPSRLMRFFWSALAALIGFAASVAAWDFVTGLLIRNPILGGIAAVLIGLVLLALALITLREMAAFARLRRLDRLHAESDAALASHDMTAARAVLDKLMALYAGREDTSWGRRNLAERRDEILDADALLGLAERELLAPLDAAATREIEAAARQVATVTAIVPLALADLLAALTANLRMIRRIAEIYGGRGGLFGSLRLARAVMTHLVATGAVAIGDDMIGSIAGGGVLARVSRRFGEGVVNGALTARVGVAAMEVCRPLPFRETRRPSVGALVKRALAGLFSKADA</sequence>
<dbReference type="NCBIfam" id="TIGR01620">
    <property type="entry name" value="hyp_HI0043"/>
    <property type="match status" value="1"/>
</dbReference>
<keyword evidence="5 9" id="KW-0812">Transmembrane</keyword>
<feature type="compositionally biased region" description="Low complexity" evidence="8">
    <location>
        <begin position="133"/>
        <end position="142"/>
    </location>
</feature>
<dbReference type="Proteomes" id="UP000294835">
    <property type="component" value="Unassembled WGS sequence"/>
</dbReference>
<proteinExistence type="inferred from homology"/>
<evidence type="ECO:0000256" key="8">
    <source>
        <dbReference type="SAM" id="MobiDB-lite"/>
    </source>
</evidence>